<dbReference type="Proteomes" id="UP001165289">
    <property type="component" value="Unassembled WGS sequence"/>
</dbReference>
<evidence type="ECO:0000256" key="1">
    <source>
        <dbReference type="SAM" id="MobiDB-lite"/>
    </source>
</evidence>
<name>A0AAV7KJS4_9METZ</name>
<evidence type="ECO:0000313" key="3">
    <source>
        <dbReference type="Proteomes" id="UP001165289"/>
    </source>
</evidence>
<dbReference type="EMBL" id="JAKMXF010000011">
    <property type="protein sequence ID" value="KAI6661627.1"/>
    <property type="molecule type" value="Genomic_DNA"/>
</dbReference>
<protein>
    <submittedName>
        <fullName evidence="2">Uncharacterized protein</fullName>
    </submittedName>
</protein>
<comment type="caution">
    <text evidence="2">The sequence shown here is derived from an EMBL/GenBank/DDBJ whole genome shotgun (WGS) entry which is preliminary data.</text>
</comment>
<organism evidence="2 3">
    <name type="scientific">Oopsacas minuta</name>
    <dbReference type="NCBI Taxonomy" id="111878"/>
    <lineage>
        <taxon>Eukaryota</taxon>
        <taxon>Metazoa</taxon>
        <taxon>Porifera</taxon>
        <taxon>Hexactinellida</taxon>
        <taxon>Hexasterophora</taxon>
        <taxon>Lyssacinosida</taxon>
        <taxon>Leucopsacidae</taxon>
        <taxon>Oopsacas</taxon>
    </lineage>
</organism>
<gene>
    <name evidence="2" type="ORF">LOD99_13500</name>
</gene>
<proteinExistence type="predicted"/>
<keyword evidence="3" id="KW-1185">Reference proteome</keyword>
<accession>A0AAV7KJS4</accession>
<dbReference type="AlphaFoldDB" id="A0AAV7KJS4"/>
<sequence length="325" mass="37816">MEQSYQLPFIDKVRYELEVEKKRGHFSLNYLPYNPVGSLSDLDIHHSKYNLPEVAHFWDSHLKVRKDGAYGGVNSHTNPFSRHNKRPIHPGNNGRGKGQRRSYSGGFSNILMELKIGGERLKFSRIGKSYDEIFIEEDEFEKLLALPKSISYQNINTYLKKFKSSSDHSRSTTPKQPIKQVNRKLVISQRFRPMLLLCRRIANMKGNSTPTNCTQEKCVSKIYTVYLLLNGIYNIGVKDLKSKFPLSKDKLKEIFKDLHTVHRHYSHHNIHSSSNHYHHHYTSKPNTQQKIHINPLLIEQTEHVLSSQYHTKTFIHLPNVLSCLT</sequence>
<feature type="region of interest" description="Disordered" evidence="1">
    <location>
        <begin position="73"/>
        <end position="102"/>
    </location>
</feature>
<reference evidence="2 3" key="1">
    <citation type="journal article" date="2023" name="BMC Biol.">
        <title>The compact genome of the sponge Oopsacas minuta (Hexactinellida) is lacking key metazoan core genes.</title>
        <authorList>
            <person name="Santini S."/>
            <person name="Schenkelaars Q."/>
            <person name="Jourda C."/>
            <person name="Duchesne M."/>
            <person name="Belahbib H."/>
            <person name="Rocher C."/>
            <person name="Selva M."/>
            <person name="Riesgo A."/>
            <person name="Vervoort M."/>
            <person name="Leys S.P."/>
            <person name="Kodjabachian L."/>
            <person name="Le Bivic A."/>
            <person name="Borchiellini C."/>
            <person name="Claverie J.M."/>
            <person name="Renard E."/>
        </authorList>
    </citation>
    <scope>NUCLEOTIDE SEQUENCE [LARGE SCALE GENOMIC DNA]</scope>
    <source>
        <strain evidence="2">SPO-2</strain>
    </source>
</reference>
<evidence type="ECO:0000313" key="2">
    <source>
        <dbReference type="EMBL" id="KAI6661627.1"/>
    </source>
</evidence>